<name>R7MWG6_MEGEL</name>
<reference evidence="2" key="1">
    <citation type="submission" date="2012-11" db="EMBL/GenBank/DDBJ databases">
        <title>Dependencies among metagenomic species, viruses, plasmids and units of genetic variation.</title>
        <authorList>
            <person name="Nielsen H.B."/>
            <person name="Almeida M."/>
            <person name="Juncker A.S."/>
            <person name="Rasmussen S."/>
            <person name="Li J."/>
            <person name="Sunagawa S."/>
            <person name="Plichta D."/>
            <person name="Gautier L."/>
            <person name="Le Chatelier E."/>
            <person name="Peletier E."/>
            <person name="Bonde I."/>
            <person name="Nielsen T."/>
            <person name="Manichanh C."/>
            <person name="Arumugam M."/>
            <person name="Batto J."/>
            <person name="Santos M.B.Q.D."/>
            <person name="Blom N."/>
            <person name="Borruel N."/>
            <person name="Burgdorf K.S."/>
            <person name="Boumezbeur F."/>
            <person name="Casellas F."/>
            <person name="Dore J."/>
            <person name="Guarner F."/>
            <person name="Hansen T."/>
            <person name="Hildebrand F."/>
            <person name="Kaas R.S."/>
            <person name="Kennedy S."/>
            <person name="Kristiansen K."/>
            <person name="Kultima J.R."/>
            <person name="Leonard P."/>
            <person name="Levenez F."/>
            <person name="Lund O."/>
            <person name="Moumen B."/>
            <person name="Le Paslier D."/>
            <person name="Pons N."/>
            <person name="Pedersen O."/>
            <person name="Prifti E."/>
            <person name="Qin J."/>
            <person name="Raes J."/>
            <person name="Tap J."/>
            <person name="Tims S."/>
            <person name="Ussery D.W."/>
            <person name="Yamada T."/>
            <person name="MetaHit consortium"/>
            <person name="Renault P."/>
            <person name="Sicheritz-Ponten T."/>
            <person name="Bork P."/>
            <person name="Wang J."/>
            <person name="Brunak S."/>
            <person name="Ehrlich S.D."/>
        </authorList>
    </citation>
    <scope>NUCLEOTIDE SEQUENCE [LARGE SCALE GENOMIC DNA]</scope>
</reference>
<evidence type="ECO:0000313" key="2">
    <source>
        <dbReference type="EMBL" id="CDF04905.1"/>
    </source>
</evidence>
<gene>
    <name evidence="2" type="ORF">BN715_01207</name>
</gene>
<protein>
    <recommendedName>
        <fullName evidence="3">Phage transcriptional regulator</fullName>
    </recommendedName>
</protein>
<dbReference type="EMBL" id="CBKE010000158">
    <property type="protein sequence ID" value="CDF04905.1"/>
    <property type="molecule type" value="Genomic_DNA"/>
</dbReference>
<evidence type="ECO:0000256" key="1">
    <source>
        <dbReference type="SAM" id="Coils"/>
    </source>
</evidence>
<evidence type="ECO:0008006" key="3">
    <source>
        <dbReference type="Google" id="ProtNLM"/>
    </source>
</evidence>
<comment type="caution">
    <text evidence="2">The sequence shown here is derived from an EMBL/GenBank/DDBJ whole genome shotgun (WGS) entry which is preliminary data.</text>
</comment>
<proteinExistence type="predicted"/>
<keyword evidence="1" id="KW-0175">Coiled coil</keyword>
<dbReference type="Proteomes" id="UP000017908">
    <property type="component" value="Unassembled WGS sequence"/>
</dbReference>
<dbReference type="AlphaFoldDB" id="R7MWG6"/>
<organism evidence="2">
    <name type="scientific">Megasphaera elsdenii CAG:570</name>
    <dbReference type="NCBI Taxonomy" id="1263087"/>
    <lineage>
        <taxon>Bacteria</taxon>
        <taxon>Bacillati</taxon>
        <taxon>Bacillota</taxon>
        <taxon>Negativicutes</taxon>
        <taxon>Veillonellales</taxon>
        <taxon>Veillonellaceae</taxon>
        <taxon>Megasphaera</taxon>
    </lineage>
</organism>
<feature type="coiled-coil region" evidence="1">
    <location>
        <begin position="75"/>
        <end position="102"/>
    </location>
</feature>
<sequence length="170" mass="19704">MSIVQGHNDYVLIITNYLLNYVAFTDYIKDMEMRIDDITWMLDEEPVPKVPALSGAGGCGGGDGTSPQESDYLRHEQLKDERKRLQQNVKDIKTRMDRLAKCFYELDETDQKILEIYYINGAKSWEWTAKIVNASTSYCFKHGKNALQELANRYFGLRAMPIQTRFVFID</sequence>
<accession>R7MWG6</accession>